<name>A0ABR2HGI6_9EUKA</name>
<evidence type="ECO:0000313" key="2">
    <source>
        <dbReference type="Proteomes" id="UP001470230"/>
    </source>
</evidence>
<comment type="caution">
    <text evidence="1">The sequence shown here is derived from an EMBL/GenBank/DDBJ whole genome shotgun (WGS) entry which is preliminary data.</text>
</comment>
<keyword evidence="2" id="KW-1185">Reference proteome</keyword>
<dbReference type="EMBL" id="JAPFFF010000028">
    <property type="protein sequence ID" value="KAK8846923.1"/>
    <property type="molecule type" value="Genomic_DNA"/>
</dbReference>
<accession>A0ABR2HGI6</accession>
<organism evidence="1 2">
    <name type="scientific">Tritrichomonas musculus</name>
    <dbReference type="NCBI Taxonomy" id="1915356"/>
    <lineage>
        <taxon>Eukaryota</taxon>
        <taxon>Metamonada</taxon>
        <taxon>Parabasalia</taxon>
        <taxon>Tritrichomonadida</taxon>
        <taxon>Tritrichomonadidae</taxon>
        <taxon>Tritrichomonas</taxon>
    </lineage>
</organism>
<gene>
    <name evidence="1" type="ORF">M9Y10_019492</name>
</gene>
<dbReference type="Proteomes" id="UP001470230">
    <property type="component" value="Unassembled WGS sequence"/>
</dbReference>
<evidence type="ECO:0000313" key="1">
    <source>
        <dbReference type="EMBL" id="KAK8846923.1"/>
    </source>
</evidence>
<proteinExistence type="predicted"/>
<sequence>MFPIVENLPLSWHTDTIFRVDSNNYYSTNLKYLKYGKVRFISFHFKSPFRAFYLPNIEVYSEGSDTLNFPKKIKAKELQPIETFHAKNLEYMKSEFQRIANDVSIQLFLSQNQDKINDLLNINKYFKERQNDKAKKTDEFIVLNNILRNNELVVMIKKYPFLLNKNQQKFNFMKTNHPNSTYIPLLLASGPPLFEYVIGQKYELSEFHVFEPKESIIILKLVTLHNYFIDNLEIRCKYPLLVEILNNNRKYLFNPPGNEHQITLESNTRVIDVKIIGNPISITFFGISSNVKSSYKIKTVSQLSPKNSRCSTPSKYLPLSLKCNEFHCYVQDSQIQFNETKEIIGLKFTNYSSPIYPRFLLFDDKDPLYVKASSNAFFLPKIMKCKKLKIFDENLSNVKCSATIFIVDTNQDSKPQNDSDIYDSGDNHGDTVKKTKIQKIIERKPFIISISEKNK</sequence>
<protein>
    <submittedName>
        <fullName evidence="1">Uncharacterized protein</fullName>
    </submittedName>
</protein>
<reference evidence="1 2" key="1">
    <citation type="submission" date="2024-04" db="EMBL/GenBank/DDBJ databases">
        <title>Tritrichomonas musculus Genome.</title>
        <authorList>
            <person name="Alves-Ferreira E."/>
            <person name="Grigg M."/>
            <person name="Lorenzi H."/>
            <person name="Galac M."/>
        </authorList>
    </citation>
    <scope>NUCLEOTIDE SEQUENCE [LARGE SCALE GENOMIC DNA]</scope>
    <source>
        <strain evidence="1 2">EAF2021</strain>
    </source>
</reference>